<proteinExistence type="predicted"/>
<keyword evidence="3" id="KW-1185">Reference proteome</keyword>
<dbReference type="Proteomes" id="UP001165122">
    <property type="component" value="Unassembled WGS sequence"/>
</dbReference>
<feature type="signal peptide" evidence="1">
    <location>
        <begin position="1"/>
        <end position="18"/>
    </location>
</feature>
<organism evidence="2 3">
    <name type="scientific">Triparma laevis f. longispina</name>
    <dbReference type="NCBI Taxonomy" id="1714387"/>
    <lineage>
        <taxon>Eukaryota</taxon>
        <taxon>Sar</taxon>
        <taxon>Stramenopiles</taxon>
        <taxon>Ochrophyta</taxon>
        <taxon>Bolidophyceae</taxon>
        <taxon>Parmales</taxon>
        <taxon>Triparmaceae</taxon>
        <taxon>Triparma</taxon>
    </lineage>
</organism>
<accession>A0A9W7L1F5</accession>
<name>A0A9W7L1F5_9STRA</name>
<protein>
    <recommendedName>
        <fullName evidence="4">Ionotropic glutamate receptor C-terminal domain-containing protein</fullName>
    </recommendedName>
</protein>
<sequence length="363" mass="41564">MLISSFFIAGFMYYYLSAEESFVHDRTIKTREDFIALYGSRQAWTLALTSILKKTYFATMEFFTSAVLFDEKPAVTVKTSVKLVKLGWVLLCLTLVSCYVGNMAVIRQINVKKSQGSLLDDSGNDPSCILCIHEIMVPYILMNHPDITILESVEPAELLGTPNNLIAGKCNIAIYKGNEFKEFMIDDKYDMHHGDHDRLCEYNYDTLVHTTSIAQPANFEVSHTINYWIGELMKFEFFDKIKGDYIIPFDTACQEVNNLKSEENSYWTEEDDAFNARDLSGICLIFLVFCVLALLCEKVDTQGTRSLKEYIEEEFGEGGVPAHKAKHLKRMTSEKKNYPKRALMELMVCTIIYVTRGDWLLKD</sequence>
<keyword evidence="1" id="KW-0732">Signal</keyword>
<dbReference type="OrthoDB" id="203830at2759"/>
<evidence type="ECO:0000256" key="1">
    <source>
        <dbReference type="SAM" id="SignalP"/>
    </source>
</evidence>
<comment type="caution">
    <text evidence="2">The sequence shown here is derived from an EMBL/GenBank/DDBJ whole genome shotgun (WGS) entry which is preliminary data.</text>
</comment>
<reference evidence="3" key="1">
    <citation type="journal article" date="2023" name="Commun. Biol.">
        <title>Genome analysis of Parmales, the sister group of diatoms, reveals the evolutionary specialization of diatoms from phago-mixotrophs to photoautotrophs.</title>
        <authorList>
            <person name="Ban H."/>
            <person name="Sato S."/>
            <person name="Yoshikawa S."/>
            <person name="Yamada K."/>
            <person name="Nakamura Y."/>
            <person name="Ichinomiya M."/>
            <person name="Sato N."/>
            <person name="Blanc-Mathieu R."/>
            <person name="Endo H."/>
            <person name="Kuwata A."/>
            <person name="Ogata H."/>
        </authorList>
    </citation>
    <scope>NUCLEOTIDE SEQUENCE [LARGE SCALE GENOMIC DNA]</scope>
    <source>
        <strain evidence="3">NIES 3700</strain>
    </source>
</reference>
<gene>
    <name evidence="2" type="ORF">TrLO_g4566</name>
</gene>
<dbReference type="AlphaFoldDB" id="A0A9W7L1F5"/>
<evidence type="ECO:0000313" key="3">
    <source>
        <dbReference type="Proteomes" id="UP001165122"/>
    </source>
</evidence>
<dbReference type="EMBL" id="BRXW01000342">
    <property type="protein sequence ID" value="GMI18666.1"/>
    <property type="molecule type" value="Genomic_DNA"/>
</dbReference>
<evidence type="ECO:0008006" key="4">
    <source>
        <dbReference type="Google" id="ProtNLM"/>
    </source>
</evidence>
<feature type="chain" id="PRO_5040939002" description="Ionotropic glutamate receptor C-terminal domain-containing protein" evidence="1">
    <location>
        <begin position="19"/>
        <end position="363"/>
    </location>
</feature>
<evidence type="ECO:0000313" key="2">
    <source>
        <dbReference type="EMBL" id="GMI18666.1"/>
    </source>
</evidence>